<dbReference type="PANTHER" id="PTHR30146">
    <property type="entry name" value="LACI-RELATED TRANSCRIPTIONAL REPRESSOR"/>
    <property type="match status" value="1"/>
</dbReference>
<dbReference type="Proteomes" id="UP000036851">
    <property type="component" value="Unassembled WGS sequence"/>
</dbReference>
<dbReference type="OrthoDB" id="6619319at2"/>
<keyword evidence="2" id="KW-0238">DNA-binding</keyword>
<sequence length="291" mass="31923">MPLKQGNSQIIGVVSDHFTNPYTVKMLNELTRQLNARGCNTLLLNVDSRESFTSLLQKAGRLQVDGLVFLATLFSEELNIAAELLPSVPTLYLCSTDNADAQVVCANDYAAGVEIGHLLLAQGFQRFGYMKGQDITAPDRQRMAGYTASLAAANKSLDKLLVAGSDHREQAYQAMMAYLKQARASERINALFCENDQLAFGALQAVRDFGQGAHIAVVGFDDVDEARSSTWHLTSWTQRCDVQITEALNRLLNCGTDHSGAWQQGELQIRHSHLGKEVQGEMSKCGCASRH</sequence>
<evidence type="ECO:0000256" key="2">
    <source>
        <dbReference type="ARBA" id="ARBA00023125"/>
    </source>
</evidence>
<evidence type="ECO:0000256" key="3">
    <source>
        <dbReference type="ARBA" id="ARBA00023163"/>
    </source>
</evidence>
<name>A0A0L7TEL1_9GAMM</name>
<dbReference type="STRING" id="1560201.NG42_08945"/>
<evidence type="ECO:0000313" key="5">
    <source>
        <dbReference type="EMBL" id="KOC90531.1"/>
    </source>
</evidence>
<proteinExistence type="predicted"/>
<evidence type="ECO:0000256" key="1">
    <source>
        <dbReference type="ARBA" id="ARBA00023015"/>
    </source>
</evidence>
<dbReference type="Pfam" id="PF00532">
    <property type="entry name" value="Peripla_BP_1"/>
    <property type="match status" value="1"/>
</dbReference>
<dbReference type="EMBL" id="JRXE01000010">
    <property type="protein sequence ID" value="KOC90531.1"/>
    <property type="molecule type" value="Genomic_DNA"/>
</dbReference>
<dbReference type="EMBL" id="JRXF01000012">
    <property type="protein sequence ID" value="KOC93691.1"/>
    <property type="molecule type" value="Genomic_DNA"/>
</dbReference>
<keyword evidence="8" id="KW-1185">Reference proteome</keyword>
<keyword evidence="3" id="KW-0804">Transcription</keyword>
<dbReference type="PATRIC" id="fig|1560201.3.peg.1900"/>
<organism evidence="6 7">
    <name type="scientific">Winslowiella iniecta</name>
    <dbReference type="NCBI Taxonomy" id="1560201"/>
    <lineage>
        <taxon>Bacteria</taxon>
        <taxon>Pseudomonadati</taxon>
        <taxon>Pseudomonadota</taxon>
        <taxon>Gammaproteobacteria</taxon>
        <taxon>Enterobacterales</taxon>
        <taxon>Erwiniaceae</taxon>
        <taxon>Winslowiella</taxon>
    </lineage>
</organism>
<comment type="caution">
    <text evidence="6">The sequence shown here is derived from an EMBL/GenBank/DDBJ whole genome shotgun (WGS) entry which is preliminary data.</text>
</comment>
<dbReference type="InterPro" id="IPR001761">
    <property type="entry name" value="Peripla_BP/Lac1_sug-bd_dom"/>
</dbReference>
<dbReference type="Proteomes" id="UP000037088">
    <property type="component" value="Unassembled WGS sequence"/>
</dbReference>
<dbReference type="AlphaFoldDB" id="A0A0L7TEL1"/>
<evidence type="ECO:0000313" key="6">
    <source>
        <dbReference type="EMBL" id="KOC93691.1"/>
    </source>
</evidence>
<dbReference type="InterPro" id="IPR028082">
    <property type="entry name" value="Peripla_BP_I"/>
</dbReference>
<gene>
    <name evidence="5" type="ORF">NG42_08945</name>
    <name evidence="6" type="ORF">NG43_09115</name>
</gene>
<accession>A0A0L7TEL1</accession>
<dbReference type="PANTHER" id="PTHR30146:SF109">
    <property type="entry name" value="HTH-TYPE TRANSCRIPTIONAL REGULATOR GALS"/>
    <property type="match status" value="1"/>
</dbReference>
<dbReference type="SUPFAM" id="SSF53822">
    <property type="entry name" value="Periplasmic binding protein-like I"/>
    <property type="match status" value="1"/>
</dbReference>
<evidence type="ECO:0000313" key="7">
    <source>
        <dbReference type="Proteomes" id="UP000036851"/>
    </source>
</evidence>
<feature type="domain" description="Periplasmic binding protein/LacI sugar binding" evidence="4">
    <location>
        <begin position="10"/>
        <end position="222"/>
    </location>
</feature>
<dbReference type="RefSeq" id="WP_052898995.1">
    <property type="nucleotide sequence ID" value="NZ_JRXE01000010.1"/>
</dbReference>
<dbReference type="GO" id="GO:0003700">
    <property type="term" value="F:DNA-binding transcription factor activity"/>
    <property type="evidence" value="ECO:0007669"/>
    <property type="project" value="TreeGrafter"/>
</dbReference>
<keyword evidence="1" id="KW-0805">Transcription regulation</keyword>
<evidence type="ECO:0000259" key="4">
    <source>
        <dbReference type="Pfam" id="PF00532"/>
    </source>
</evidence>
<evidence type="ECO:0000313" key="8">
    <source>
        <dbReference type="Proteomes" id="UP000037088"/>
    </source>
</evidence>
<dbReference type="Gene3D" id="3.40.50.2300">
    <property type="match status" value="2"/>
</dbReference>
<dbReference type="GO" id="GO:0000976">
    <property type="term" value="F:transcription cis-regulatory region binding"/>
    <property type="evidence" value="ECO:0007669"/>
    <property type="project" value="TreeGrafter"/>
</dbReference>
<reference evidence="7 8" key="1">
    <citation type="journal article" date="2015" name="Int. J. Syst. Evol. Microbiol.">
        <title>Erwinia iniecta sp. nov., isolated from Russian wheat aphids (Diuraphis noxia).</title>
        <authorList>
            <person name="Campillo T."/>
            <person name="Luna E."/>
            <person name="Portier P."/>
            <person name="Fischer-Le Saux M."/>
            <person name="Lapitan N."/>
            <person name="Tisserat N.A."/>
            <person name="Leach J.E."/>
        </authorList>
    </citation>
    <scope>NUCLEOTIDE SEQUENCE [LARGE SCALE GENOMIC DNA]</scope>
    <source>
        <strain evidence="5 8">B120</strain>
        <strain evidence="6 7">B149</strain>
    </source>
</reference>
<protein>
    <submittedName>
        <fullName evidence="6">LacI family transcriptional regulator</fullName>
    </submittedName>
</protein>